<protein>
    <recommendedName>
        <fullName evidence="2">Alpha-L-glutamate ligase-related protein ATP-grasp domain-containing protein</fullName>
    </recommendedName>
</protein>
<comment type="caution">
    <text evidence="3">The sequence shown here is derived from an EMBL/GenBank/DDBJ whole genome shotgun (WGS) entry which is preliminary data.</text>
</comment>
<sequence>MLTLRVLPPRLLRPSPPEPNDLLAFYAEALRRNWRPIDRATAVVLSAGAAVLNLGALGSSGAWGNGWNGGEEALLAPGLDRRAHLSMAARKGVHRLLNPGAFPLGVNPLKNKRLFAARCRAAGLPVPDGFDPERGTLEAWLDGIDALVAKPNYASKGQGVVGFRRAGAEWVADGEPIDPAALFGRLRAALARGGVVQQACATHPELRDLSPGALPTLRVMTAIDEAGGVEVCDRTIRLSAGGPRAVDNFNAGNIVAGLDGEGGITRAFRRERGRVVELARHPTSGAPLAGRRPPDLEAALALAARAHEAFRAGFGVVGWDVGLTDGGPVLIEGNWSPGTDILALVSGRALGDTRLGALYRHQLGRLSPEAWRAARPVERDRKGPEPAAEAESLPVGAR</sequence>
<gene>
    <name evidence="3" type="ORF">DI565_00085</name>
</gene>
<dbReference type="EMBL" id="QFPN01000001">
    <property type="protein sequence ID" value="PZQ18849.1"/>
    <property type="molecule type" value="Genomic_DNA"/>
</dbReference>
<dbReference type="AlphaFoldDB" id="A0A2W5KRW5"/>
<dbReference type="Proteomes" id="UP000249577">
    <property type="component" value="Unassembled WGS sequence"/>
</dbReference>
<feature type="domain" description="Alpha-L-glutamate ligase-related protein ATP-grasp" evidence="2">
    <location>
        <begin position="108"/>
        <end position="350"/>
    </location>
</feature>
<dbReference type="InterPro" id="IPR039523">
    <property type="entry name" value="RimK-rel_E_lig_ATP-grasp"/>
</dbReference>
<feature type="compositionally biased region" description="Basic and acidic residues" evidence="1">
    <location>
        <begin position="375"/>
        <end position="384"/>
    </location>
</feature>
<evidence type="ECO:0000256" key="1">
    <source>
        <dbReference type="SAM" id="MobiDB-lite"/>
    </source>
</evidence>
<name>A0A2W5KRW5_ANCNO</name>
<evidence type="ECO:0000313" key="4">
    <source>
        <dbReference type="Proteomes" id="UP000249577"/>
    </source>
</evidence>
<feature type="region of interest" description="Disordered" evidence="1">
    <location>
        <begin position="372"/>
        <end position="398"/>
    </location>
</feature>
<evidence type="ECO:0000259" key="2">
    <source>
        <dbReference type="Pfam" id="PF14397"/>
    </source>
</evidence>
<reference evidence="3 4" key="1">
    <citation type="submission" date="2017-08" db="EMBL/GenBank/DDBJ databases">
        <title>Infants hospitalized years apart are colonized by the same room-sourced microbial strains.</title>
        <authorList>
            <person name="Brooks B."/>
            <person name="Olm M.R."/>
            <person name="Firek B.A."/>
            <person name="Baker R."/>
            <person name="Thomas B.C."/>
            <person name="Morowitz M.J."/>
            <person name="Banfield J.F."/>
        </authorList>
    </citation>
    <scope>NUCLEOTIDE SEQUENCE [LARGE SCALE GENOMIC DNA]</scope>
    <source>
        <strain evidence="3">S2_005_003_R2_43</strain>
    </source>
</reference>
<dbReference type="SUPFAM" id="SSF56059">
    <property type="entry name" value="Glutathione synthetase ATP-binding domain-like"/>
    <property type="match status" value="1"/>
</dbReference>
<organism evidence="3 4">
    <name type="scientific">Ancylobacter novellus</name>
    <name type="common">Thiobacillus novellus</name>
    <dbReference type="NCBI Taxonomy" id="921"/>
    <lineage>
        <taxon>Bacteria</taxon>
        <taxon>Pseudomonadati</taxon>
        <taxon>Pseudomonadota</taxon>
        <taxon>Alphaproteobacteria</taxon>
        <taxon>Hyphomicrobiales</taxon>
        <taxon>Xanthobacteraceae</taxon>
        <taxon>Ancylobacter</taxon>
    </lineage>
</organism>
<dbReference type="Pfam" id="PF14397">
    <property type="entry name" value="ATPgrasp_ST"/>
    <property type="match status" value="1"/>
</dbReference>
<evidence type="ECO:0000313" key="3">
    <source>
        <dbReference type="EMBL" id="PZQ18849.1"/>
    </source>
</evidence>
<proteinExistence type="predicted"/>
<accession>A0A2W5KRW5</accession>